<evidence type="ECO:0000259" key="8">
    <source>
        <dbReference type="Pfam" id="PF00899"/>
    </source>
</evidence>
<comment type="function">
    <text evidence="7">E1-like activating enzyme involved in the 2 ubiquitin-like systems required for cytoplasm to vacuole transport (Cvt) and autophagy. Activates ATG12 for its conjugation with ATG5 and ATG8 for its conjugation with phosphatidylethanolamine. Both systems are needed for the ATG8 association to Cvt vesicles and autophagosomes membranes. Autophagy is essential for maintenance of amino acid levels and protein synthesis under nitrogen starvation. Required for selective autophagic degradation of the nucleus (nucleophagy) as well as for mitophagy which contributes to regulate mitochondrial quantity and quality by eliminating the mitochondria to a basal level to fulfill cellular energy requirements and preventing excess ROS production.</text>
</comment>
<dbReference type="GO" id="GO:0019778">
    <property type="term" value="F:Atg12 activating enzyme activity"/>
    <property type="evidence" value="ECO:0007669"/>
    <property type="project" value="TreeGrafter"/>
</dbReference>
<evidence type="ECO:0000256" key="1">
    <source>
        <dbReference type="ARBA" id="ARBA00010931"/>
    </source>
</evidence>
<dbReference type="EMBL" id="KN880469">
    <property type="protein sequence ID" value="KIY70337.1"/>
    <property type="molecule type" value="Genomic_DNA"/>
</dbReference>
<dbReference type="GO" id="GO:0006995">
    <property type="term" value="P:cellular response to nitrogen starvation"/>
    <property type="evidence" value="ECO:0007669"/>
    <property type="project" value="TreeGrafter"/>
</dbReference>
<organism evidence="10 11">
    <name type="scientific">Cylindrobasidium torrendii FP15055 ss-10</name>
    <dbReference type="NCBI Taxonomy" id="1314674"/>
    <lineage>
        <taxon>Eukaryota</taxon>
        <taxon>Fungi</taxon>
        <taxon>Dikarya</taxon>
        <taxon>Basidiomycota</taxon>
        <taxon>Agaricomycotina</taxon>
        <taxon>Agaricomycetes</taxon>
        <taxon>Agaricomycetidae</taxon>
        <taxon>Agaricales</taxon>
        <taxon>Marasmiineae</taxon>
        <taxon>Physalacriaceae</taxon>
        <taxon>Cylindrobasidium</taxon>
    </lineage>
</organism>
<dbReference type="GO" id="GO:0000045">
    <property type="term" value="P:autophagosome assembly"/>
    <property type="evidence" value="ECO:0007669"/>
    <property type="project" value="TreeGrafter"/>
</dbReference>
<dbReference type="GO" id="GO:0034727">
    <property type="term" value="P:piecemeal microautophagy of the nucleus"/>
    <property type="evidence" value="ECO:0007669"/>
    <property type="project" value="TreeGrafter"/>
</dbReference>
<feature type="domain" description="Ubiquitin-like modifier-activating enzyme Atg7 N-terminal" evidence="9">
    <location>
        <begin position="4"/>
        <end position="310"/>
    </location>
</feature>
<keyword evidence="4 7" id="KW-0653">Protein transport</keyword>
<gene>
    <name evidence="10" type="ORF">CYLTODRAFT_488140</name>
</gene>
<proteinExistence type="inferred from homology"/>
<protein>
    <recommendedName>
        <fullName evidence="2 7">Ubiquitin-like modifier-activating enzyme ATG7</fullName>
    </recommendedName>
    <alternativeName>
        <fullName evidence="7">Autophagy-related protein 7</fullName>
    </alternativeName>
</protein>
<sequence length="666" mass="73393">MPIVQFAPHSSLVNPSFWHKLTEHKLDVLKLSDAEVPVVASYGTGRLIKDREGGAFIGVNGTFGVDEESFTEGPKPASFLVPANGVLKNYNTIEEFKAADKPELFNQSAEKIWQSILTTKSTKDLNSFLVITFADLKKYKYYYWFAFPAFSPSPPWNISESGWVPASSVGLTAAQLETIHTALAQQVPALPYFLIRGSTIHPIEQWTDEDATSAIVAFIDPSTQPQNPGWPLRNLLTFLRTIHPNSTQSVRVLCWRDTQIPRDGAWKSIYGVVSAGDAEAAAATRPKAVGWELNIKGKAGARLADLAPMMDPARLANQAVDLNLKLMRWRIMPELDLEKIAGTRCLLLGAGTLGCYVSRCLMGWGVRTITLVDSGKVSFSNPVRQPLFQFDDCLNGGRPKAECAAERLRQVWPGLNATGHTISIPMPGHPIPASPPALAEQAKKDVEKLEKLIDEHDVVYLLMDSRESRWLPTVIARSKGKLVLNAALGFDTFLVMRHGARPKEGYKPLGCYYCNDIVAPADSLTDRTLDQMCTVTRPGIASIASSTAVELMMSVLQHPEGLYAPAPAPGDTDSPSSLGIVPHQLRGYLGQFRNLPIEGAAYDRCTGCSETVVKAYEERGWEMMVEAFNDAKYLERLTGLDKLFEEGEKAMEDVEWMEGEEGEDDF</sequence>
<keyword evidence="5 7" id="KW-0072">Autophagy</keyword>
<dbReference type="InterPro" id="IPR006285">
    <property type="entry name" value="Atg7"/>
</dbReference>
<dbReference type="InterPro" id="IPR000594">
    <property type="entry name" value="ThiF_NAD_FAD-bd"/>
</dbReference>
<dbReference type="GO" id="GO:0019779">
    <property type="term" value="F:Atg8 activating enzyme activity"/>
    <property type="evidence" value="ECO:0007669"/>
    <property type="project" value="TreeGrafter"/>
</dbReference>
<dbReference type="GO" id="GO:0032446">
    <property type="term" value="P:protein modification by small protein conjugation"/>
    <property type="evidence" value="ECO:0007669"/>
    <property type="project" value="TreeGrafter"/>
</dbReference>
<evidence type="ECO:0000313" key="10">
    <source>
        <dbReference type="EMBL" id="KIY70337.1"/>
    </source>
</evidence>
<keyword evidence="11" id="KW-1185">Reference proteome</keyword>
<dbReference type="GO" id="GO:0000407">
    <property type="term" value="C:phagophore assembly site"/>
    <property type="evidence" value="ECO:0007669"/>
    <property type="project" value="UniProtKB-SubCell"/>
</dbReference>
<evidence type="ECO:0000256" key="6">
    <source>
        <dbReference type="PIRSR" id="PIRSR606285-1"/>
    </source>
</evidence>
<keyword evidence="7" id="KW-0963">Cytoplasm</keyword>
<dbReference type="GO" id="GO:0000422">
    <property type="term" value="P:autophagy of mitochondrion"/>
    <property type="evidence" value="ECO:0007669"/>
    <property type="project" value="TreeGrafter"/>
</dbReference>
<evidence type="ECO:0000256" key="2">
    <source>
        <dbReference type="ARBA" id="ARBA00017647"/>
    </source>
</evidence>
<dbReference type="NCBIfam" id="TIGR01381">
    <property type="entry name" value="E1_like_apg7"/>
    <property type="match status" value="1"/>
</dbReference>
<dbReference type="CDD" id="cd01486">
    <property type="entry name" value="Apg7"/>
    <property type="match status" value="1"/>
</dbReference>
<dbReference type="InterPro" id="IPR042523">
    <property type="entry name" value="Atg7_N_2"/>
</dbReference>
<dbReference type="InterPro" id="IPR035985">
    <property type="entry name" value="Ubiquitin-activating_enz"/>
</dbReference>
<evidence type="ECO:0000313" key="11">
    <source>
        <dbReference type="Proteomes" id="UP000054007"/>
    </source>
</evidence>
<evidence type="ECO:0000256" key="7">
    <source>
        <dbReference type="RuleBase" id="RU366022"/>
    </source>
</evidence>
<dbReference type="Pfam" id="PF16420">
    <property type="entry name" value="ATG7_N"/>
    <property type="match status" value="1"/>
</dbReference>
<dbReference type="SUPFAM" id="SSF69572">
    <property type="entry name" value="Activating enzymes of the ubiquitin-like proteins"/>
    <property type="match status" value="1"/>
</dbReference>
<dbReference type="PANTHER" id="PTHR10953">
    <property type="entry name" value="UBIQUITIN-ACTIVATING ENZYME E1"/>
    <property type="match status" value="1"/>
</dbReference>
<dbReference type="PANTHER" id="PTHR10953:SF3">
    <property type="entry name" value="UBIQUITIN-LIKE MODIFIER-ACTIVATING ENZYME ATG7"/>
    <property type="match status" value="1"/>
</dbReference>
<evidence type="ECO:0000256" key="5">
    <source>
        <dbReference type="ARBA" id="ARBA00023006"/>
    </source>
</evidence>
<dbReference type="InterPro" id="IPR032197">
    <property type="entry name" value="Atg7_N"/>
</dbReference>
<evidence type="ECO:0000256" key="3">
    <source>
        <dbReference type="ARBA" id="ARBA00022448"/>
    </source>
</evidence>
<keyword evidence="3 7" id="KW-0813">Transport</keyword>
<evidence type="ECO:0000256" key="4">
    <source>
        <dbReference type="ARBA" id="ARBA00022927"/>
    </source>
</evidence>
<dbReference type="Pfam" id="PF00899">
    <property type="entry name" value="ThiF"/>
    <property type="match status" value="1"/>
</dbReference>
<dbReference type="Proteomes" id="UP000054007">
    <property type="component" value="Unassembled WGS sequence"/>
</dbReference>
<accession>A0A0D7BIR1</accession>
<dbReference type="InterPro" id="IPR045886">
    <property type="entry name" value="ThiF/MoeB/HesA"/>
</dbReference>
<dbReference type="GO" id="GO:0015031">
    <property type="term" value="P:protein transport"/>
    <property type="evidence" value="ECO:0007669"/>
    <property type="project" value="UniProtKB-UniRule"/>
</dbReference>
<comment type="similarity">
    <text evidence="1 7">Belongs to the ATG7 family.</text>
</comment>
<keyword evidence="7" id="KW-0833">Ubl conjugation pathway</keyword>
<dbReference type="Gene3D" id="3.40.140.100">
    <property type="entry name" value="Ubiquitin-like modifier-activating enzyme ATG7 C-terminal domain"/>
    <property type="match status" value="1"/>
</dbReference>
<feature type="domain" description="THIF-type NAD/FAD binding fold" evidence="8">
    <location>
        <begin position="327"/>
        <end position="561"/>
    </location>
</feature>
<feature type="active site" description="Glycyl thioester intermediate" evidence="6">
    <location>
        <position position="533"/>
    </location>
</feature>
<dbReference type="AlphaFoldDB" id="A0A0D7BIR1"/>
<name>A0A0D7BIR1_9AGAR</name>
<dbReference type="Gene3D" id="3.40.50.720">
    <property type="entry name" value="NAD(P)-binding Rossmann-like Domain"/>
    <property type="match status" value="1"/>
</dbReference>
<dbReference type="InterPro" id="IPR042522">
    <property type="entry name" value="Atg7_N_1"/>
</dbReference>
<dbReference type="OrthoDB" id="338614at2759"/>
<dbReference type="Gene3D" id="3.40.140.70">
    <property type="entry name" value="Ubiquitin-like modifier-activating enzyme ATG7 N-terminal domain"/>
    <property type="match status" value="1"/>
</dbReference>
<comment type="subcellular location">
    <subcellularLocation>
        <location evidence="7">Cytoplasm</location>
    </subcellularLocation>
    <subcellularLocation>
        <location evidence="7">Preautophagosomal structure</location>
    </subcellularLocation>
</comment>
<reference evidence="10 11" key="1">
    <citation type="journal article" date="2015" name="Fungal Genet. Biol.">
        <title>Evolution of novel wood decay mechanisms in Agaricales revealed by the genome sequences of Fistulina hepatica and Cylindrobasidium torrendii.</title>
        <authorList>
            <person name="Floudas D."/>
            <person name="Held B.W."/>
            <person name="Riley R."/>
            <person name="Nagy L.G."/>
            <person name="Koehler G."/>
            <person name="Ransdell A.S."/>
            <person name="Younus H."/>
            <person name="Chow J."/>
            <person name="Chiniquy J."/>
            <person name="Lipzen A."/>
            <person name="Tritt A."/>
            <person name="Sun H."/>
            <person name="Haridas S."/>
            <person name="LaButti K."/>
            <person name="Ohm R.A."/>
            <person name="Kues U."/>
            <person name="Blanchette R.A."/>
            <person name="Grigoriev I.V."/>
            <person name="Minto R.E."/>
            <person name="Hibbett D.S."/>
        </authorList>
    </citation>
    <scope>NUCLEOTIDE SEQUENCE [LARGE SCALE GENOMIC DNA]</scope>
    <source>
        <strain evidence="10 11">FP15055 ss-10</strain>
    </source>
</reference>
<dbReference type="STRING" id="1314674.A0A0D7BIR1"/>
<comment type="subunit">
    <text evidence="7">Homodimer.</text>
</comment>
<evidence type="ECO:0000259" key="9">
    <source>
        <dbReference type="Pfam" id="PF16420"/>
    </source>
</evidence>
<dbReference type="FunFam" id="3.40.50.720:FF:000243">
    <property type="entry name" value="Ubiquitin-like modifier-activating enzyme ATG7"/>
    <property type="match status" value="1"/>
</dbReference>